<dbReference type="PANTHER" id="PTHR13703">
    <property type="entry name" value="SMAD"/>
    <property type="match status" value="1"/>
</dbReference>
<dbReference type="GO" id="GO:0070411">
    <property type="term" value="F:I-SMAD binding"/>
    <property type="evidence" value="ECO:0007669"/>
    <property type="project" value="TreeGrafter"/>
</dbReference>
<keyword evidence="4 7" id="KW-0805">Transcription regulation</keyword>
<keyword evidence="3" id="KW-0862">Zinc</keyword>
<keyword evidence="5 7" id="KW-0804">Transcription</keyword>
<dbReference type="GO" id="GO:0030154">
    <property type="term" value="P:cell differentiation"/>
    <property type="evidence" value="ECO:0007669"/>
    <property type="project" value="TreeGrafter"/>
</dbReference>
<evidence type="ECO:0000259" key="9">
    <source>
        <dbReference type="PROSITE" id="PS51075"/>
    </source>
</evidence>
<evidence type="ECO:0000256" key="4">
    <source>
        <dbReference type="ARBA" id="ARBA00023015"/>
    </source>
</evidence>
<accession>A0AAV7TSB3</accession>
<dbReference type="InterPro" id="IPR003619">
    <property type="entry name" value="MAD_homology1_Dwarfin-type"/>
</dbReference>
<protein>
    <recommendedName>
        <fullName evidence="7">Mothers against decapentaplegic homolog</fullName>
        <shortName evidence="7">MAD homolog</shortName>
        <shortName evidence="7">Mothers against DPP homolog</shortName>
    </recommendedName>
    <alternativeName>
        <fullName evidence="7">SMAD family member</fullName>
    </alternativeName>
</protein>
<dbReference type="GO" id="GO:0009653">
    <property type="term" value="P:anatomical structure morphogenesis"/>
    <property type="evidence" value="ECO:0007669"/>
    <property type="project" value="TreeGrafter"/>
</dbReference>
<dbReference type="Gene3D" id="3.90.520.10">
    <property type="entry name" value="SMAD MH1 domain"/>
    <property type="match status" value="1"/>
</dbReference>
<reference evidence="11" key="1">
    <citation type="journal article" date="2022" name="bioRxiv">
        <title>Sequencing and chromosome-scale assembly of the giantPleurodeles waltlgenome.</title>
        <authorList>
            <person name="Brown T."/>
            <person name="Elewa A."/>
            <person name="Iarovenko S."/>
            <person name="Subramanian E."/>
            <person name="Araus A.J."/>
            <person name="Petzold A."/>
            <person name="Susuki M."/>
            <person name="Suzuki K.-i.T."/>
            <person name="Hayashi T."/>
            <person name="Toyoda A."/>
            <person name="Oliveira C."/>
            <person name="Osipova E."/>
            <person name="Leigh N.D."/>
            <person name="Simon A."/>
            <person name="Yun M.H."/>
        </authorList>
    </citation>
    <scope>NUCLEOTIDE SEQUENCE</scope>
    <source>
        <strain evidence="11">20211129_DDA</strain>
        <tissue evidence="11">Liver</tissue>
    </source>
</reference>
<dbReference type="InterPro" id="IPR017855">
    <property type="entry name" value="SMAD-like_dom_sf"/>
</dbReference>
<dbReference type="InterPro" id="IPR013790">
    <property type="entry name" value="Dwarfin"/>
</dbReference>
<dbReference type="GO" id="GO:0140416">
    <property type="term" value="F:transcription regulator inhibitor activity"/>
    <property type="evidence" value="ECO:0007669"/>
    <property type="project" value="TreeGrafter"/>
</dbReference>
<evidence type="ECO:0000256" key="3">
    <source>
        <dbReference type="ARBA" id="ARBA00022833"/>
    </source>
</evidence>
<dbReference type="InterPro" id="IPR013019">
    <property type="entry name" value="MAD_homology_MH1"/>
</dbReference>
<keyword evidence="2" id="KW-0479">Metal-binding</keyword>
<dbReference type="EMBL" id="JANPWB010000006">
    <property type="protein sequence ID" value="KAJ1179323.1"/>
    <property type="molecule type" value="Genomic_DNA"/>
</dbReference>
<dbReference type="Proteomes" id="UP001066276">
    <property type="component" value="Chromosome 3_2"/>
</dbReference>
<dbReference type="InterPro" id="IPR008984">
    <property type="entry name" value="SMAD_FHA_dom_sf"/>
</dbReference>
<dbReference type="SUPFAM" id="SSF49879">
    <property type="entry name" value="SMAD/FHA domain"/>
    <property type="match status" value="1"/>
</dbReference>
<feature type="domain" description="MH1" evidence="9">
    <location>
        <begin position="118"/>
        <end position="246"/>
    </location>
</feature>
<comment type="similarity">
    <text evidence="1 7">Belongs to the dwarfin/SMAD family.</text>
</comment>
<comment type="subcellular location">
    <subcellularLocation>
        <location evidence="7">Cytoplasm</location>
    </subcellularLocation>
    <subcellularLocation>
        <location evidence="7">Nucleus</location>
    </subcellularLocation>
</comment>
<evidence type="ECO:0000259" key="10">
    <source>
        <dbReference type="PROSITE" id="PS51076"/>
    </source>
</evidence>
<feature type="domain" description="MH2" evidence="10">
    <location>
        <begin position="303"/>
        <end position="469"/>
    </location>
</feature>
<name>A0AAV7TSB3_PLEWA</name>
<organism evidence="11 12">
    <name type="scientific">Pleurodeles waltl</name>
    <name type="common">Iberian ribbed newt</name>
    <dbReference type="NCBI Taxonomy" id="8319"/>
    <lineage>
        <taxon>Eukaryota</taxon>
        <taxon>Metazoa</taxon>
        <taxon>Chordata</taxon>
        <taxon>Craniata</taxon>
        <taxon>Vertebrata</taxon>
        <taxon>Euteleostomi</taxon>
        <taxon>Amphibia</taxon>
        <taxon>Batrachia</taxon>
        <taxon>Caudata</taxon>
        <taxon>Salamandroidea</taxon>
        <taxon>Salamandridae</taxon>
        <taxon>Pleurodelinae</taxon>
        <taxon>Pleurodeles</taxon>
    </lineage>
</organism>
<dbReference type="GO" id="GO:0071144">
    <property type="term" value="C:heteromeric SMAD protein complex"/>
    <property type="evidence" value="ECO:0007669"/>
    <property type="project" value="TreeGrafter"/>
</dbReference>
<evidence type="ECO:0000256" key="2">
    <source>
        <dbReference type="ARBA" id="ARBA00022723"/>
    </source>
</evidence>
<evidence type="ECO:0000256" key="8">
    <source>
        <dbReference type="SAM" id="MobiDB-lite"/>
    </source>
</evidence>
<evidence type="ECO:0000313" key="12">
    <source>
        <dbReference type="Proteomes" id="UP001066276"/>
    </source>
</evidence>
<dbReference type="InterPro" id="IPR036578">
    <property type="entry name" value="SMAD_MH1_sf"/>
</dbReference>
<keyword evidence="12" id="KW-1185">Reference proteome</keyword>
<dbReference type="GO" id="GO:0060395">
    <property type="term" value="P:SMAD protein signal transduction"/>
    <property type="evidence" value="ECO:0007669"/>
    <property type="project" value="TreeGrafter"/>
</dbReference>
<dbReference type="GO" id="GO:0046872">
    <property type="term" value="F:metal ion binding"/>
    <property type="evidence" value="ECO:0007669"/>
    <property type="project" value="UniProtKB-KW"/>
</dbReference>
<dbReference type="SMART" id="SM00523">
    <property type="entry name" value="DWA"/>
    <property type="match status" value="1"/>
</dbReference>
<dbReference type="SUPFAM" id="SSF56366">
    <property type="entry name" value="SMAD MH1 domain"/>
    <property type="match status" value="1"/>
</dbReference>
<keyword evidence="7" id="KW-0963">Cytoplasm</keyword>
<dbReference type="GO" id="GO:0005737">
    <property type="term" value="C:cytoplasm"/>
    <property type="evidence" value="ECO:0007669"/>
    <property type="project" value="UniProtKB-SubCell"/>
</dbReference>
<dbReference type="Pfam" id="PF03165">
    <property type="entry name" value="MH1"/>
    <property type="match status" value="1"/>
</dbReference>
<comment type="caution">
    <text evidence="11">The sequence shown here is derived from an EMBL/GenBank/DDBJ whole genome shotgun (WGS) entry which is preliminary data.</text>
</comment>
<evidence type="ECO:0000256" key="6">
    <source>
        <dbReference type="ARBA" id="ARBA00023242"/>
    </source>
</evidence>
<dbReference type="FunFam" id="2.60.200.10:FF:000004">
    <property type="entry name" value="Mothers against decapentaplegic homolog"/>
    <property type="match status" value="1"/>
</dbReference>
<dbReference type="SMART" id="SM00524">
    <property type="entry name" value="DWB"/>
    <property type="match status" value="1"/>
</dbReference>
<dbReference type="PROSITE" id="PS51075">
    <property type="entry name" value="MH1"/>
    <property type="match status" value="1"/>
</dbReference>
<dbReference type="AlphaFoldDB" id="A0AAV7TSB3"/>
<dbReference type="GO" id="GO:0006357">
    <property type="term" value="P:regulation of transcription by RNA polymerase II"/>
    <property type="evidence" value="ECO:0007669"/>
    <property type="project" value="TreeGrafter"/>
</dbReference>
<gene>
    <name evidence="11" type="ORF">NDU88_004557</name>
</gene>
<evidence type="ECO:0000256" key="5">
    <source>
        <dbReference type="ARBA" id="ARBA00023163"/>
    </source>
</evidence>
<evidence type="ECO:0000256" key="7">
    <source>
        <dbReference type="RuleBase" id="RU361195"/>
    </source>
</evidence>
<feature type="region of interest" description="Disordered" evidence="8">
    <location>
        <begin position="21"/>
        <end position="142"/>
    </location>
</feature>
<dbReference type="Pfam" id="PF03166">
    <property type="entry name" value="MH2"/>
    <property type="match status" value="1"/>
</dbReference>
<dbReference type="PANTHER" id="PTHR13703:SF28">
    <property type="entry name" value="MOTHERS AGAINST DECAPENTAPLEGIC HOMOLOG 6"/>
    <property type="match status" value="1"/>
</dbReference>
<evidence type="ECO:0000313" key="11">
    <source>
        <dbReference type="EMBL" id="KAJ1179323.1"/>
    </source>
</evidence>
<dbReference type="InterPro" id="IPR001132">
    <property type="entry name" value="SMAD_dom_Dwarfin-type"/>
</dbReference>
<keyword evidence="6 7" id="KW-0539">Nucleus</keyword>
<evidence type="ECO:0000256" key="1">
    <source>
        <dbReference type="ARBA" id="ARBA00005545"/>
    </source>
</evidence>
<dbReference type="PROSITE" id="PS51076">
    <property type="entry name" value="MH2"/>
    <property type="match status" value="1"/>
</dbReference>
<dbReference type="Gene3D" id="2.60.200.10">
    <property type="match status" value="1"/>
</dbReference>
<sequence>MFRSRRSSLVRRLWRSRVLQQGEHRAGGRHGGCSESPGCRHGGIAGTDLGQSAGTAGISWGHHGRSPADTPRRWTGDSPETDNGETPATPEGLDGGTAASPEDSDRTVTCCLFHDNSPSSPRLPASPQSPSVGSPRPPVPPDPELKAVTYSLLKRLRALEALLEAVESKGAMVGGCVPLPPRLAELRVGGLPASPQWLLCKLFRWPDLQRPAELKALLGCQNFGKSEDSACCNPYHYSRLCGPESPPPPYSRLSPDMERKPLEISDWTLTYTETEPTNSPYGTASDFSDAMMSPTSGAKRSHWCSVAYWEHRTRVGRLYAVHEQCVSIFYDLPQGSGLCLGQLQLQHRSEAVCRTRSKIGQGILLSREPDGVWAYNRSEHPVFVNSPTMDGTDSRGLVVRKVPPGYSAKVFDYEQPGLPRHTSELGYTDGPYDPNSVRISFAKGWGPCYSRQFITSCPCWLEILLRTRR</sequence>
<proteinExistence type="inferred from homology"/>